<name>A0A558DLX9_9PSEU</name>
<sequence length="528" mass="60327">MTAEGGVRRRCRCKDTNGRFLESKCPKLRNRKHGSWQLIMELHPGRDGRRRRFRRLGYATKDDALRARDRIRELLNLAGSDEEDQDKVSEMLHGLQRREPIPDPEVIRTQLRSGLSLNDKGTVAEWMEVWLAQERGKHAAKTEIGYESHVRLYINPKIGHIRRTRLNHADLIEMFNSIEDDNEVIEANNADRAANAERRRELWRNRSQGPVMTELRRLKAEHDAMPPYRRPVSPVSQKAILRTLRAALNDAIAQQRLTFNPAAHFDMAVTLERPMVWTDERVDHWHTLGLRPGKVMVWQPKHVGTFFDYVAEHDVDYEAMWHLFLKYGPRRGEVAGLPWAETQLAHSQINIIVQRTEANGYEEKAPKADSKRPVKLDREDTALLLRHYERQQRRKAELGRAWIDSGKVFPRPDGSPLRPSWIGERFAQHIAAASLPPIRLHDCRHTAATMLLAIGTDIKVVQRMFGHSTRSTTSDIYTSVLNELLAEAAGSLAALIPRKPGSRPAGQLSDNSRPTELVSSGGGECLQP</sequence>
<dbReference type="Proteomes" id="UP000320011">
    <property type="component" value="Unassembled WGS sequence"/>
</dbReference>
<evidence type="ECO:0000256" key="2">
    <source>
        <dbReference type="ARBA" id="ARBA00023172"/>
    </source>
</evidence>
<gene>
    <name evidence="5" type="ORF">FNH05_01770</name>
</gene>
<dbReference type="InterPro" id="IPR011010">
    <property type="entry name" value="DNA_brk_join_enz"/>
</dbReference>
<dbReference type="CDD" id="cd01189">
    <property type="entry name" value="INT_ICEBs1_C_like"/>
    <property type="match status" value="1"/>
</dbReference>
<evidence type="ECO:0000256" key="3">
    <source>
        <dbReference type="SAM" id="MobiDB-lite"/>
    </source>
</evidence>
<dbReference type="InterPro" id="IPR002104">
    <property type="entry name" value="Integrase_catalytic"/>
</dbReference>
<organism evidence="5 6">
    <name type="scientific">Amycolatopsis rhizosphaerae</name>
    <dbReference type="NCBI Taxonomy" id="2053003"/>
    <lineage>
        <taxon>Bacteria</taxon>
        <taxon>Bacillati</taxon>
        <taxon>Actinomycetota</taxon>
        <taxon>Actinomycetes</taxon>
        <taxon>Pseudonocardiales</taxon>
        <taxon>Pseudonocardiaceae</taxon>
        <taxon>Amycolatopsis</taxon>
    </lineage>
</organism>
<reference evidence="5 6" key="2">
    <citation type="submission" date="2019-08" db="EMBL/GenBank/DDBJ databases">
        <title>Amycolatopsis acidicola sp. nov., isolated from peat swamp forest soil.</title>
        <authorList>
            <person name="Srisuk N."/>
        </authorList>
    </citation>
    <scope>NUCLEOTIDE SEQUENCE [LARGE SCALE GENOMIC DNA]</scope>
    <source>
        <strain evidence="5 6">TBRC 6029</strain>
    </source>
</reference>
<dbReference type="GO" id="GO:0006310">
    <property type="term" value="P:DNA recombination"/>
    <property type="evidence" value="ECO:0007669"/>
    <property type="project" value="UniProtKB-KW"/>
</dbReference>
<dbReference type="AlphaFoldDB" id="A0A558DLX9"/>
<keyword evidence="6" id="KW-1185">Reference proteome</keyword>
<keyword evidence="1" id="KW-0238">DNA-binding</keyword>
<dbReference type="PANTHER" id="PTHR30349">
    <property type="entry name" value="PHAGE INTEGRASE-RELATED"/>
    <property type="match status" value="1"/>
</dbReference>
<proteinExistence type="predicted"/>
<feature type="domain" description="Tyr recombinase" evidence="4">
    <location>
        <begin position="291"/>
        <end position="490"/>
    </location>
</feature>
<dbReference type="EMBL" id="VJWX01000007">
    <property type="protein sequence ID" value="TVT61984.1"/>
    <property type="molecule type" value="Genomic_DNA"/>
</dbReference>
<evidence type="ECO:0000313" key="5">
    <source>
        <dbReference type="EMBL" id="TVT61984.1"/>
    </source>
</evidence>
<dbReference type="Gene3D" id="1.10.150.130">
    <property type="match status" value="1"/>
</dbReference>
<dbReference type="SUPFAM" id="SSF56349">
    <property type="entry name" value="DNA breaking-rejoining enzymes"/>
    <property type="match status" value="1"/>
</dbReference>
<evidence type="ECO:0000313" key="6">
    <source>
        <dbReference type="Proteomes" id="UP000320011"/>
    </source>
</evidence>
<dbReference type="Gene3D" id="1.10.443.10">
    <property type="entry name" value="Intergrase catalytic core"/>
    <property type="match status" value="1"/>
</dbReference>
<comment type="caution">
    <text evidence="5">The sequence shown here is derived from an EMBL/GenBank/DDBJ whole genome shotgun (WGS) entry which is preliminary data.</text>
</comment>
<dbReference type="GO" id="GO:0003677">
    <property type="term" value="F:DNA binding"/>
    <property type="evidence" value="ECO:0007669"/>
    <property type="project" value="UniProtKB-KW"/>
</dbReference>
<dbReference type="PANTHER" id="PTHR30349:SF91">
    <property type="entry name" value="INTA PROTEIN"/>
    <property type="match status" value="1"/>
</dbReference>
<dbReference type="OrthoDB" id="4326943at2"/>
<dbReference type="PROSITE" id="PS51898">
    <property type="entry name" value="TYR_RECOMBINASE"/>
    <property type="match status" value="1"/>
</dbReference>
<feature type="compositionally biased region" description="Polar residues" evidence="3">
    <location>
        <begin position="508"/>
        <end position="518"/>
    </location>
</feature>
<protein>
    <submittedName>
        <fullName evidence="5">Site-specific integrase</fullName>
    </submittedName>
</protein>
<feature type="region of interest" description="Disordered" evidence="3">
    <location>
        <begin position="498"/>
        <end position="528"/>
    </location>
</feature>
<dbReference type="Pfam" id="PF00589">
    <property type="entry name" value="Phage_integrase"/>
    <property type="match status" value="1"/>
</dbReference>
<accession>A0A558DLX9</accession>
<dbReference type="GO" id="GO:0015074">
    <property type="term" value="P:DNA integration"/>
    <property type="evidence" value="ECO:0007669"/>
    <property type="project" value="InterPro"/>
</dbReference>
<reference evidence="5 6" key="1">
    <citation type="submission" date="2019-07" db="EMBL/GenBank/DDBJ databases">
        <authorList>
            <person name="Duangmal K."/>
            <person name="Teo W.F.A."/>
        </authorList>
    </citation>
    <scope>NUCLEOTIDE SEQUENCE [LARGE SCALE GENOMIC DNA]</scope>
    <source>
        <strain evidence="5 6">TBRC 6029</strain>
    </source>
</reference>
<keyword evidence="2" id="KW-0233">DNA recombination</keyword>
<evidence type="ECO:0000259" key="4">
    <source>
        <dbReference type="PROSITE" id="PS51898"/>
    </source>
</evidence>
<dbReference type="InterPro" id="IPR010998">
    <property type="entry name" value="Integrase_recombinase_N"/>
</dbReference>
<evidence type="ECO:0000256" key="1">
    <source>
        <dbReference type="ARBA" id="ARBA00023125"/>
    </source>
</evidence>
<dbReference type="InterPro" id="IPR050090">
    <property type="entry name" value="Tyrosine_recombinase_XerCD"/>
</dbReference>
<dbReference type="InterPro" id="IPR013762">
    <property type="entry name" value="Integrase-like_cat_sf"/>
</dbReference>